<evidence type="ECO:0000313" key="2">
    <source>
        <dbReference type="EMBL" id="AOT61731.1"/>
    </source>
</evidence>
<dbReference type="RefSeq" id="WP_069978584.1">
    <property type="nucleotide sequence ID" value="NZ_CP017316.1"/>
</dbReference>
<dbReference type="Gene3D" id="3.30.70.1200">
    <property type="entry name" value="Crispr-associated protein, domain 1"/>
    <property type="match status" value="1"/>
</dbReference>
<accession>A0A1D8G8E3</accession>
<dbReference type="AlphaFoldDB" id="A0A1D8G8E3"/>
<dbReference type="STRING" id="285473.A4G23_04620"/>
<reference evidence="2 3" key="1">
    <citation type="submission" date="2016-09" db="EMBL/GenBank/DDBJ databases">
        <title>Streptomyces rubrolavendulae MJM4426 Genome sequencing and assembly.</title>
        <authorList>
            <person name="Kim J.-G."/>
        </authorList>
    </citation>
    <scope>NUCLEOTIDE SEQUENCE [LARGE SCALE GENOMIC DNA]</scope>
    <source>
        <strain evidence="2 3">MJM4426</strain>
    </source>
</reference>
<dbReference type="Pfam" id="PF08798">
    <property type="entry name" value="CRISPR_assoc"/>
    <property type="match status" value="1"/>
</dbReference>
<dbReference type="KEGG" id="srn:A4G23_04620"/>
<keyword evidence="2" id="KW-0378">Hydrolase</keyword>
<organism evidence="2 3">
    <name type="scientific">Streptomyces rubrolavendulae</name>
    <dbReference type="NCBI Taxonomy" id="285473"/>
    <lineage>
        <taxon>Bacteria</taxon>
        <taxon>Bacillati</taxon>
        <taxon>Actinomycetota</taxon>
        <taxon>Actinomycetes</taxon>
        <taxon>Kitasatosporales</taxon>
        <taxon>Streptomycetaceae</taxon>
        <taxon>Streptomyces</taxon>
    </lineage>
</organism>
<dbReference type="InterPro" id="IPR010179">
    <property type="entry name" value="CRISPR-assoc_prot_Cse3"/>
</dbReference>
<dbReference type="Proteomes" id="UP000095349">
    <property type="component" value="Chromosome"/>
</dbReference>
<protein>
    <submittedName>
        <fullName evidence="2">CRISPR-associated endoribonuclease Cse3</fullName>
        <ecNumber evidence="2">3.1.-.-</ecNumber>
    </submittedName>
</protein>
<feature type="compositionally biased region" description="Basic and acidic residues" evidence="1">
    <location>
        <begin position="197"/>
        <end position="206"/>
    </location>
</feature>
<name>A0A1D8G8E3_9ACTN</name>
<dbReference type="SUPFAM" id="SSF117987">
    <property type="entry name" value="CRISPR-associated protein"/>
    <property type="match status" value="2"/>
</dbReference>
<evidence type="ECO:0000313" key="3">
    <source>
        <dbReference type="Proteomes" id="UP000095349"/>
    </source>
</evidence>
<dbReference type="PATRIC" id="fig|285473.5.peg.4865"/>
<evidence type="ECO:0000256" key="1">
    <source>
        <dbReference type="SAM" id="MobiDB-lite"/>
    </source>
</evidence>
<dbReference type="GO" id="GO:0016787">
    <property type="term" value="F:hydrolase activity"/>
    <property type="evidence" value="ECO:0007669"/>
    <property type="project" value="UniProtKB-KW"/>
</dbReference>
<dbReference type="SMART" id="SM01101">
    <property type="entry name" value="CRISPR_assoc"/>
    <property type="match status" value="1"/>
</dbReference>
<proteinExistence type="predicted"/>
<gene>
    <name evidence="2" type="primary">cse3</name>
    <name evidence="2" type="ORF">A4G23_04620</name>
</gene>
<dbReference type="NCBIfam" id="TIGR01907">
    <property type="entry name" value="casE_Cse3"/>
    <property type="match status" value="1"/>
</dbReference>
<dbReference type="CDD" id="cd09727">
    <property type="entry name" value="Cas6_I-E"/>
    <property type="match status" value="1"/>
</dbReference>
<keyword evidence="3" id="KW-1185">Reference proteome</keyword>
<feature type="region of interest" description="Disordered" evidence="1">
    <location>
        <begin position="179"/>
        <end position="206"/>
    </location>
</feature>
<sequence length="253" mass="28086">MYLTRFRFNTARSEARRLLGSPQRLHGAVNMAFPDPPAREGDAPRVLWRLDRAPAGRIDLFISSPSRPDLTHLAEQAGWPSLGEEGWRTFDYGAFLDALRQDDVWAFRLTANPVHHIRRDTDAPGAPTKRAAHVTPRHQIGWLLKHQERAGFAVLGRPAADESAPAEMHYDVMVHDRTPMQFGKPSGAETGTSRPGRSRDGRAAKAPDVRLTRATFDGRLRITDLAAFRRTLTHGLGKAKAYGCGLMTLAPAR</sequence>
<dbReference type="OrthoDB" id="9795689at2"/>
<dbReference type="EC" id="3.1.-.-" evidence="2"/>
<dbReference type="Gene3D" id="3.30.70.1210">
    <property type="entry name" value="Crispr-associated protein, domain 2"/>
    <property type="match status" value="1"/>
</dbReference>
<dbReference type="EMBL" id="CP017316">
    <property type="protein sequence ID" value="AOT61731.1"/>
    <property type="molecule type" value="Genomic_DNA"/>
</dbReference>